<proteinExistence type="predicted"/>
<evidence type="ECO:0008006" key="3">
    <source>
        <dbReference type="Google" id="ProtNLM"/>
    </source>
</evidence>
<dbReference type="Proteomes" id="UP000007800">
    <property type="component" value="Unassembled WGS sequence"/>
</dbReference>
<dbReference type="GeneID" id="9061302"/>
<dbReference type="InParanoid" id="C5KHV2"/>
<evidence type="ECO:0000313" key="1">
    <source>
        <dbReference type="EMBL" id="EER16164.1"/>
    </source>
</evidence>
<dbReference type="OrthoDB" id="416253at2759"/>
<sequence>MNLVADIKTGNLSIDNAFMYGNHHGVGQESTQTKEAGIVTREKFFVSRKL</sequence>
<gene>
    <name evidence="1" type="ORF">Pmar_PMAR003627</name>
</gene>
<keyword evidence="2" id="KW-1185">Reference proteome</keyword>
<protein>
    <recommendedName>
        <fullName evidence="3">NADP-dependent oxidoreductase domain-containing protein</fullName>
    </recommendedName>
</protein>
<dbReference type="RefSeq" id="XP_002784368.1">
    <property type="nucleotide sequence ID" value="XM_002784322.1"/>
</dbReference>
<organism evidence="2">
    <name type="scientific">Perkinsus marinus (strain ATCC 50983 / TXsc)</name>
    <dbReference type="NCBI Taxonomy" id="423536"/>
    <lineage>
        <taxon>Eukaryota</taxon>
        <taxon>Sar</taxon>
        <taxon>Alveolata</taxon>
        <taxon>Perkinsozoa</taxon>
        <taxon>Perkinsea</taxon>
        <taxon>Perkinsida</taxon>
        <taxon>Perkinsidae</taxon>
        <taxon>Perkinsus</taxon>
    </lineage>
</organism>
<accession>C5KHV2</accession>
<reference evidence="1 2" key="1">
    <citation type="submission" date="2008-07" db="EMBL/GenBank/DDBJ databases">
        <authorList>
            <person name="El-Sayed N."/>
            <person name="Caler E."/>
            <person name="Inman J."/>
            <person name="Amedeo P."/>
            <person name="Hass B."/>
            <person name="Wortman J."/>
        </authorList>
    </citation>
    <scope>NUCLEOTIDE SEQUENCE [LARGE SCALE GENOMIC DNA]</scope>
    <source>
        <strain evidence="2">ATCC 50983 / TXsc</strain>
    </source>
</reference>
<dbReference type="AlphaFoldDB" id="C5KHV2"/>
<name>C5KHV2_PERM5</name>
<dbReference type="EMBL" id="GG673069">
    <property type="protein sequence ID" value="EER16164.1"/>
    <property type="molecule type" value="Genomic_DNA"/>
</dbReference>
<evidence type="ECO:0000313" key="2">
    <source>
        <dbReference type="Proteomes" id="UP000007800"/>
    </source>
</evidence>